<evidence type="ECO:0000259" key="5">
    <source>
        <dbReference type="PROSITE" id="PS50984"/>
    </source>
</evidence>
<feature type="compositionally biased region" description="Polar residues" evidence="4">
    <location>
        <begin position="640"/>
        <end position="654"/>
    </location>
</feature>
<dbReference type="Pfam" id="PF01142">
    <property type="entry name" value="TruD"/>
    <property type="match status" value="1"/>
</dbReference>
<dbReference type="PIRSF" id="PIRSF037016">
    <property type="entry name" value="Pseudouridin_synth_euk_prd"/>
    <property type="match status" value="1"/>
</dbReference>
<reference evidence="7" key="2">
    <citation type="submission" date="2015-01" db="EMBL/GenBank/DDBJ databases">
        <title>Evolutionary Origins and Diversification of the Mycorrhizal Mutualists.</title>
        <authorList>
            <consortium name="DOE Joint Genome Institute"/>
            <consortium name="Mycorrhizal Genomics Consortium"/>
            <person name="Kohler A."/>
            <person name="Kuo A."/>
            <person name="Nagy L.G."/>
            <person name="Floudas D."/>
            <person name="Copeland A."/>
            <person name="Barry K.W."/>
            <person name="Cichocki N."/>
            <person name="Veneault-Fourrey C."/>
            <person name="LaButti K."/>
            <person name="Lindquist E.A."/>
            <person name="Lipzen A."/>
            <person name="Lundell T."/>
            <person name="Morin E."/>
            <person name="Murat C."/>
            <person name="Riley R."/>
            <person name="Ohm R."/>
            <person name="Sun H."/>
            <person name="Tunlid A."/>
            <person name="Henrissat B."/>
            <person name="Grigoriev I.V."/>
            <person name="Hibbett D.S."/>
            <person name="Martin F."/>
        </authorList>
    </citation>
    <scope>NUCLEOTIDE SEQUENCE [LARGE SCALE GENOMIC DNA]</scope>
    <source>
        <strain evidence="7">441</strain>
    </source>
</reference>
<dbReference type="NCBIfam" id="TIGR00094">
    <property type="entry name" value="tRNA_TruD_broad"/>
    <property type="match status" value="1"/>
</dbReference>
<dbReference type="Gene3D" id="1.10.1510.30">
    <property type="match status" value="1"/>
</dbReference>
<dbReference type="GO" id="GO:0003723">
    <property type="term" value="F:RNA binding"/>
    <property type="evidence" value="ECO:0007669"/>
    <property type="project" value="InterPro"/>
</dbReference>
<protein>
    <recommendedName>
        <fullName evidence="5">TRUD domain-containing protein</fullName>
    </recommendedName>
</protein>
<feature type="region of interest" description="Disordered" evidence="4">
    <location>
        <begin position="806"/>
        <end position="841"/>
    </location>
</feature>
<gene>
    <name evidence="6" type="ORF">PISMIDRAFT_670440</name>
</gene>
<keyword evidence="7" id="KW-1185">Reference proteome</keyword>
<keyword evidence="3" id="KW-0413">Isomerase</keyword>
<dbReference type="InterPro" id="IPR001656">
    <property type="entry name" value="PsdUridine_synth_TruD"/>
</dbReference>
<dbReference type="PANTHER" id="PTHR13326">
    <property type="entry name" value="TRNA PSEUDOURIDINE SYNTHASE D"/>
    <property type="match status" value="1"/>
</dbReference>
<dbReference type="CDD" id="cd02576">
    <property type="entry name" value="PseudoU_synth_ScPUS7"/>
    <property type="match status" value="1"/>
</dbReference>
<dbReference type="Gene3D" id="3.30.2350.20">
    <property type="entry name" value="TruD, catalytic domain"/>
    <property type="match status" value="1"/>
</dbReference>
<accession>A0A0D0A7H3</accession>
<comment type="similarity">
    <text evidence="1">Belongs to the pseudouridine synthase TruD family.</text>
</comment>
<feature type="compositionally biased region" description="Basic and acidic residues" evidence="4">
    <location>
        <begin position="122"/>
        <end position="136"/>
    </location>
</feature>
<feature type="compositionally biased region" description="Low complexity" evidence="4">
    <location>
        <begin position="39"/>
        <end position="48"/>
    </location>
</feature>
<feature type="region of interest" description="Disordered" evidence="4">
    <location>
        <begin position="216"/>
        <end position="295"/>
    </location>
</feature>
<evidence type="ECO:0000256" key="3">
    <source>
        <dbReference type="ARBA" id="ARBA00023235"/>
    </source>
</evidence>
<evidence type="ECO:0000256" key="2">
    <source>
        <dbReference type="ARBA" id="ARBA00022694"/>
    </source>
</evidence>
<dbReference type="Proteomes" id="UP000054018">
    <property type="component" value="Unassembled WGS sequence"/>
</dbReference>
<keyword evidence="2" id="KW-0819">tRNA processing</keyword>
<evidence type="ECO:0000313" key="7">
    <source>
        <dbReference type="Proteomes" id="UP000054018"/>
    </source>
</evidence>
<dbReference type="PANTHER" id="PTHR13326:SF21">
    <property type="entry name" value="PSEUDOURIDYLATE SYNTHASE PUS7L"/>
    <property type="match status" value="1"/>
</dbReference>
<dbReference type="InterPro" id="IPR020103">
    <property type="entry name" value="PsdUridine_synth_cat_dom_sf"/>
</dbReference>
<feature type="compositionally biased region" description="Basic and acidic residues" evidence="4">
    <location>
        <begin position="269"/>
        <end position="280"/>
    </location>
</feature>
<dbReference type="InterPro" id="IPR020119">
    <property type="entry name" value="PsdUridine_synth_TruD_CS"/>
</dbReference>
<dbReference type="InterPro" id="IPR011760">
    <property type="entry name" value="PsdUridine_synth_TruD_insert"/>
</dbReference>
<dbReference type="GO" id="GO:0008033">
    <property type="term" value="P:tRNA processing"/>
    <property type="evidence" value="ECO:0007669"/>
    <property type="project" value="UniProtKB-KW"/>
</dbReference>
<name>A0A0D0A7H3_9AGAM</name>
<evidence type="ECO:0000256" key="1">
    <source>
        <dbReference type="ARBA" id="ARBA00007953"/>
    </source>
</evidence>
<evidence type="ECO:0000256" key="4">
    <source>
        <dbReference type="SAM" id="MobiDB-lite"/>
    </source>
</evidence>
<evidence type="ECO:0000313" key="6">
    <source>
        <dbReference type="EMBL" id="KIK30432.1"/>
    </source>
</evidence>
<organism evidence="6 7">
    <name type="scientific">Pisolithus microcarpus 441</name>
    <dbReference type="NCBI Taxonomy" id="765257"/>
    <lineage>
        <taxon>Eukaryota</taxon>
        <taxon>Fungi</taxon>
        <taxon>Dikarya</taxon>
        <taxon>Basidiomycota</taxon>
        <taxon>Agaricomycotina</taxon>
        <taxon>Agaricomycetes</taxon>
        <taxon>Agaricomycetidae</taxon>
        <taxon>Boletales</taxon>
        <taxon>Sclerodermatineae</taxon>
        <taxon>Pisolithaceae</taxon>
        <taxon>Pisolithus</taxon>
    </lineage>
</organism>
<dbReference type="AlphaFoldDB" id="A0A0D0A7H3"/>
<dbReference type="GO" id="GO:0009982">
    <property type="term" value="F:pseudouridine synthase activity"/>
    <property type="evidence" value="ECO:0007669"/>
    <property type="project" value="InterPro"/>
</dbReference>
<sequence length="841" mass="93520">MSTTTSRDREDDDAQLRSPKRIKVEDPSLTAVDETNEATTTSTDTSCTDSSCILPPSHVLLRNRLSSPSSCTTRQLLESDVGITEYVSRDVPPICGIIKQRFTDFLVFEVDQDHQVVHLKTLDKPPSSKKDQKHLSQDAPAEVPLETEALPSTMAEKDGGEDVKITESSQITHAGSSVSGMPLPSDHEAWGDAVVSSLSPYFSDESIAQLRKTFLEGPEPGRVSDNKDSPQLDNGGVSAEQTPSSEQPFEGKQDRKRHTRSERGKKRGGRGDFSKSDTAGHFRISSNPISSKSDRTAVHLKVRELFRGGFETETEAPSDEGSRIIVMWSRQGRGRGNGGGQTPGARPARGEFPPYIHFTMQKTNRDTQDALAYLSRTLHVNVKDLGVAGTKDKRGVTVQRVSLRRGNKTVEDIWRASNQIGRRSVRDALSQRGDRGIRITDMCYRKAGLELGMLKGNEFVITLRSLQADAPGSVERVMDSLKHKGFINYYGMQRFGTAAVPTHTIGLALLKSDWHKAVSLILQVRPGEHPDVIQARQAWLVDRDLDRALSLMPRRVVAERCILESYKKQGGETRNALGALSTIPRNLRLMYIHAYQSYVWNAVVSERIRIYGCEKAVPGDLVFEEEIARKSDDGDEEMNDSTMPDETTDQQGAQNLPPKKKQPWVPPKIATLTTENAYKYSIFNVVMPLPGRDVAYPGGSLGERYREFLKKDGLDPDNFLRKQKEYTLNGSYRKILQLPKNLSWSTLRYTDPDVALAQADEDKLLGFDPPRVVEDGKFHALQLNLTLGTAAYATMALRELTKTETSSHFQTGLTQASEDQQFRGTMATGQDVSSYEQDAED</sequence>
<feature type="region of interest" description="Disordered" evidence="4">
    <location>
        <begin position="1"/>
        <end position="48"/>
    </location>
</feature>
<dbReference type="GO" id="GO:0005634">
    <property type="term" value="C:nucleus"/>
    <property type="evidence" value="ECO:0007669"/>
    <property type="project" value="TreeGrafter"/>
</dbReference>
<dbReference type="EMBL" id="KN833686">
    <property type="protein sequence ID" value="KIK30432.1"/>
    <property type="molecule type" value="Genomic_DNA"/>
</dbReference>
<feature type="compositionally biased region" description="Basic residues" evidence="4">
    <location>
        <begin position="254"/>
        <end position="268"/>
    </location>
</feature>
<dbReference type="HOGENOM" id="CLU_005281_0_2_1"/>
<proteinExistence type="inferred from homology"/>
<dbReference type="InterPro" id="IPR042214">
    <property type="entry name" value="TruD_catalytic"/>
</dbReference>
<dbReference type="STRING" id="765257.A0A0D0A7H3"/>
<reference evidence="6 7" key="1">
    <citation type="submission" date="2014-04" db="EMBL/GenBank/DDBJ databases">
        <authorList>
            <consortium name="DOE Joint Genome Institute"/>
            <person name="Kuo A."/>
            <person name="Kohler A."/>
            <person name="Costa M.D."/>
            <person name="Nagy L.G."/>
            <person name="Floudas D."/>
            <person name="Copeland A."/>
            <person name="Barry K.W."/>
            <person name="Cichocki N."/>
            <person name="Veneault-Fourrey C."/>
            <person name="LaButti K."/>
            <person name="Lindquist E.A."/>
            <person name="Lipzen A."/>
            <person name="Lundell T."/>
            <person name="Morin E."/>
            <person name="Murat C."/>
            <person name="Sun H."/>
            <person name="Tunlid A."/>
            <person name="Henrissat B."/>
            <person name="Grigoriev I.V."/>
            <person name="Hibbett D.S."/>
            <person name="Martin F."/>
            <person name="Nordberg H.P."/>
            <person name="Cantor M.N."/>
            <person name="Hua S.X."/>
        </authorList>
    </citation>
    <scope>NUCLEOTIDE SEQUENCE [LARGE SCALE GENOMIC DNA]</scope>
    <source>
        <strain evidence="6 7">441</strain>
    </source>
</reference>
<dbReference type="OrthoDB" id="447290at2759"/>
<feature type="domain" description="TRUD" evidence="5">
    <location>
        <begin position="485"/>
        <end position="738"/>
    </location>
</feature>
<dbReference type="SUPFAM" id="SSF55120">
    <property type="entry name" value="Pseudouridine synthase"/>
    <property type="match status" value="1"/>
</dbReference>
<dbReference type="PROSITE" id="PS01268">
    <property type="entry name" value="UPF0024"/>
    <property type="match status" value="1"/>
</dbReference>
<dbReference type="GO" id="GO:0001522">
    <property type="term" value="P:pseudouridine synthesis"/>
    <property type="evidence" value="ECO:0007669"/>
    <property type="project" value="InterPro"/>
</dbReference>
<dbReference type="PROSITE" id="PS50984">
    <property type="entry name" value="TRUD"/>
    <property type="match status" value="1"/>
</dbReference>
<feature type="region of interest" description="Disordered" evidence="4">
    <location>
        <begin position="122"/>
        <end position="163"/>
    </location>
</feature>
<feature type="region of interest" description="Disordered" evidence="4">
    <location>
        <begin position="628"/>
        <end position="665"/>
    </location>
</feature>